<organism evidence="2 3">
    <name type="scientific">Dorcoceras hygrometricum</name>
    <dbReference type="NCBI Taxonomy" id="472368"/>
    <lineage>
        <taxon>Eukaryota</taxon>
        <taxon>Viridiplantae</taxon>
        <taxon>Streptophyta</taxon>
        <taxon>Embryophyta</taxon>
        <taxon>Tracheophyta</taxon>
        <taxon>Spermatophyta</taxon>
        <taxon>Magnoliopsida</taxon>
        <taxon>eudicotyledons</taxon>
        <taxon>Gunneridae</taxon>
        <taxon>Pentapetalae</taxon>
        <taxon>asterids</taxon>
        <taxon>lamiids</taxon>
        <taxon>Lamiales</taxon>
        <taxon>Gesneriaceae</taxon>
        <taxon>Didymocarpoideae</taxon>
        <taxon>Trichosporeae</taxon>
        <taxon>Loxocarpinae</taxon>
        <taxon>Dorcoceras</taxon>
    </lineage>
</organism>
<dbReference type="AlphaFoldDB" id="A0A2Z7ANR8"/>
<gene>
    <name evidence="2" type="ORF">F511_34276</name>
</gene>
<keyword evidence="3" id="KW-1185">Reference proteome</keyword>
<name>A0A2Z7ANR8_9LAMI</name>
<evidence type="ECO:0000313" key="3">
    <source>
        <dbReference type="Proteomes" id="UP000250235"/>
    </source>
</evidence>
<dbReference type="Proteomes" id="UP000250235">
    <property type="component" value="Unassembled WGS sequence"/>
</dbReference>
<sequence>MGYERRRLRYCDWYQLRGFVCLDDQSRNQSLVISVFLVSGEIRQRFEERHCSLRLVVFRILRLVVHCSCDWYFARSCCVWMISREQWSTWVNVIVALRLVFGEMLRLDNDVSGATSFELVATLRFDVATGTSRERSIALFCSCDWMTSCWYKGLSILCDAVLRTSPCAYTHLHPFQAFAAIVALLLLFYATRMRSLPGLVSPYAPSGPVEATTVHRLGNGRLCFDASGIGGRVEASG</sequence>
<protein>
    <submittedName>
        <fullName evidence="2">Uncharacterized protein</fullName>
    </submittedName>
</protein>
<accession>A0A2Z7ANR8</accession>
<evidence type="ECO:0000313" key="2">
    <source>
        <dbReference type="EMBL" id="KZV22810.1"/>
    </source>
</evidence>
<proteinExistence type="predicted"/>
<keyword evidence="1" id="KW-0812">Transmembrane</keyword>
<dbReference type="EMBL" id="KV014070">
    <property type="protein sequence ID" value="KZV22810.1"/>
    <property type="molecule type" value="Genomic_DNA"/>
</dbReference>
<keyword evidence="1" id="KW-1133">Transmembrane helix</keyword>
<feature type="transmembrane region" description="Helical" evidence="1">
    <location>
        <begin position="172"/>
        <end position="190"/>
    </location>
</feature>
<evidence type="ECO:0000256" key="1">
    <source>
        <dbReference type="SAM" id="Phobius"/>
    </source>
</evidence>
<keyword evidence="1" id="KW-0472">Membrane</keyword>
<reference evidence="2 3" key="1">
    <citation type="journal article" date="2015" name="Proc. Natl. Acad. Sci. U.S.A.">
        <title>The resurrection genome of Boea hygrometrica: A blueprint for survival of dehydration.</title>
        <authorList>
            <person name="Xiao L."/>
            <person name="Yang G."/>
            <person name="Zhang L."/>
            <person name="Yang X."/>
            <person name="Zhao S."/>
            <person name="Ji Z."/>
            <person name="Zhou Q."/>
            <person name="Hu M."/>
            <person name="Wang Y."/>
            <person name="Chen M."/>
            <person name="Xu Y."/>
            <person name="Jin H."/>
            <person name="Xiao X."/>
            <person name="Hu G."/>
            <person name="Bao F."/>
            <person name="Hu Y."/>
            <person name="Wan P."/>
            <person name="Li L."/>
            <person name="Deng X."/>
            <person name="Kuang T."/>
            <person name="Xiang C."/>
            <person name="Zhu J.K."/>
            <person name="Oliver M.J."/>
            <person name="He Y."/>
        </authorList>
    </citation>
    <scope>NUCLEOTIDE SEQUENCE [LARGE SCALE GENOMIC DNA]</scope>
    <source>
        <strain evidence="3">cv. XS01</strain>
    </source>
</reference>